<reference evidence="1 5" key="2">
    <citation type="journal article" date="2012" name="J. Bacteriol.">
        <title>Complete genome sequence of the metabolically versatile halophilic archaeon Haloferax mediterranei, a poly(3-hydroxybutyrate-co-3-hydroxyvalerate) producer.</title>
        <authorList>
            <person name="Han J."/>
            <person name="Zhang F."/>
            <person name="Hou J."/>
            <person name="Liu X."/>
            <person name="Li M."/>
            <person name="Liu H."/>
            <person name="Cai L."/>
            <person name="Zhang B."/>
            <person name="Chen Y."/>
            <person name="Zhou J."/>
            <person name="Hu S."/>
            <person name="Xiang H."/>
        </authorList>
    </citation>
    <scope>NUCLEOTIDE SEQUENCE [LARGE SCALE GENOMIC DNA]</scope>
    <source>
        <strain evidence="5">ATCC 33500 / DSM 1411 / JCM 8866 / NBRC 14739 / NCIMB 2177 / R-4</strain>
        <strain evidence="1">CGMCC 1.2087</strain>
        <plasmid evidence="5">pHM300</plasmid>
    </source>
</reference>
<evidence type="ECO:0000313" key="8">
    <source>
        <dbReference type="Proteomes" id="UP000299011"/>
    </source>
</evidence>
<dbReference type="KEGG" id="hme:HFX_5249"/>
<reference evidence="3 6" key="3">
    <citation type="journal article" date="2014" name="PLoS Genet.">
        <title>Phylogenetically driven sequencing of extremely halophilic archaea reveals strategies for static and dynamic osmo-response.</title>
        <authorList>
            <person name="Becker E.A."/>
            <person name="Seitzer P.M."/>
            <person name="Tritt A."/>
            <person name="Larsen D."/>
            <person name="Krusor M."/>
            <person name="Yao A.I."/>
            <person name="Wu D."/>
            <person name="Madern D."/>
            <person name="Eisen J.A."/>
            <person name="Darling A.E."/>
            <person name="Facciotti M.T."/>
        </authorList>
    </citation>
    <scope>NUCLEOTIDE SEQUENCE [LARGE SCALE GENOMIC DNA]</scope>
    <source>
        <strain evidence="3">ATCC 33500</strain>
        <strain evidence="6">ATCC 33500 / DSM 1411 / JCM 8866 / NBRC 14739 / NCIMB 2177 / R-4</strain>
    </source>
</reference>
<geneLocation type="plasmid" evidence="2 7">
    <name>HMPLAS2</name>
</geneLocation>
<evidence type="ECO:0000313" key="5">
    <source>
        <dbReference type="Proteomes" id="UP000006469"/>
    </source>
</evidence>
<evidence type="ECO:0000313" key="3">
    <source>
        <dbReference type="EMBL" id="EMA05136.1"/>
    </source>
</evidence>
<gene>
    <name evidence="1" type="ordered locus">HFX_5249</name>
    <name evidence="2" type="ORF">BM92_17800</name>
    <name evidence="3" type="ORF">C439_00015</name>
    <name evidence="4" type="ORF">E6P09_18110</name>
</gene>
<evidence type="ECO:0000313" key="6">
    <source>
        <dbReference type="Proteomes" id="UP000011603"/>
    </source>
</evidence>
<organism evidence="1 5">
    <name type="scientific">Haloferax mediterranei (strain ATCC 33500 / DSM 1411 / JCM 8866 / NBRC 14739 / NCIMB 2177 / R-4)</name>
    <name type="common">Halobacterium mediterranei</name>
    <dbReference type="NCBI Taxonomy" id="523841"/>
    <lineage>
        <taxon>Archaea</taxon>
        <taxon>Methanobacteriati</taxon>
        <taxon>Methanobacteriota</taxon>
        <taxon>Stenosarchaea group</taxon>
        <taxon>Halobacteria</taxon>
        <taxon>Halobacteriales</taxon>
        <taxon>Haloferacaceae</taxon>
        <taxon>Haloferax</taxon>
    </lineage>
</organism>
<geneLocation type="plasmid" evidence="4 8">
    <name>pHME322</name>
</geneLocation>
<evidence type="ECO:0008006" key="9">
    <source>
        <dbReference type="Google" id="ProtNLM"/>
    </source>
</evidence>
<dbReference type="Proteomes" id="UP000011603">
    <property type="component" value="Unassembled WGS sequence"/>
</dbReference>
<reference evidence="2 7" key="4">
    <citation type="submission" date="2014-04" db="EMBL/GenBank/DDBJ databases">
        <title>Transcriptional profiles of Haloferax mediterranei on the basis of nitrogen availability.</title>
        <authorList>
            <person name="Bautista V."/>
        </authorList>
    </citation>
    <scope>NUCLEOTIDE SEQUENCE [LARGE SCALE GENOMIC DNA]</scope>
    <source>
        <strain evidence="2">ATCC 33500</strain>
        <strain evidence="7">ATCC 33500 / DSM 1411 / JCM 8866 / NBRC 14739 / NCIMB 2177 / R-4</strain>
        <plasmid evidence="2">HMPLAS2</plasmid>
        <plasmid evidence="7">Plasmid HMPLAS2</plasmid>
    </source>
</reference>
<reference evidence="1" key="1">
    <citation type="journal article" date="2012" name="Appl. Environ. Microbiol.">
        <title>Identification of the haloarchaeal phasin (PhaP) that functions in polyhydroxyalkanoate accumulation and granule formation in Haloferax mediterranei.</title>
        <authorList>
            <person name="Cai S."/>
            <person name="Cai L."/>
            <person name="Liu H."/>
            <person name="Liu X."/>
            <person name="Han J."/>
            <person name="Zhou J."/>
            <person name="Xiang H."/>
        </authorList>
    </citation>
    <scope>NUCLEOTIDE SEQUENCE</scope>
    <source>
        <strain evidence="1">CGMCC 1.2087</strain>
    </source>
</reference>
<evidence type="ECO:0000313" key="2">
    <source>
        <dbReference type="EMBL" id="AHZ24063.1"/>
    </source>
</evidence>
<accession>I3RA21</accession>
<dbReference type="AlphaFoldDB" id="I3RA21"/>
<reference evidence="4 8" key="6">
    <citation type="submission" date="2019-04" db="EMBL/GenBank/DDBJ databases">
        <title>Methylomes of two halophilic Archaea, Haloarcula marismortui and Haloferax mediterranei.</title>
        <authorList>
            <person name="DasSarma S."/>
            <person name="DasSarma P."/>
            <person name="DasSarma S."/>
            <person name="Fomenkov A."/>
            <person name="Vincze T."/>
            <person name="Anton B.P."/>
            <person name="Roberts R.J."/>
        </authorList>
    </citation>
    <scope>NUCLEOTIDE SEQUENCE [LARGE SCALE GENOMIC DNA]</scope>
    <source>
        <strain evidence="4">ATCC 33500</strain>
        <strain evidence="8">ATCC 33500 / DSM 1411 / JCM 8866 / NBRC 14739 / NCIMB 2177 / R-4</strain>
        <plasmid evidence="4 8">pHME322</plasmid>
    </source>
</reference>
<sequence>MFLAHARDNVVRVTESEAMENAFVAADAPVETFYSDTGGHEFHFSTWCVETVRPRTADFLEQVL</sequence>
<dbReference type="InterPro" id="IPR029058">
    <property type="entry name" value="AB_hydrolase_fold"/>
</dbReference>
<keyword evidence="6" id="KW-1185">Reference proteome</keyword>
<dbReference type="HOGENOM" id="CLU_2857002_0_0_2"/>
<dbReference type="EMBL" id="CP039141">
    <property type="protein sequence ID" value="QCQ77231.1"/>
    <property type="molecule type" value="Genomic_DNA"/>
</dbReference>
<dbReference type="EMBL" id="CP007553">
    <property type="protein sequence ID" value="AHZ24063.1"/>
    <property type="molecule type" value="Genomic_DNA"/>
</dbReference>
<protein>
    <recommendedName>
        <fullName evidence="9">Esterase</fullName>
    </recommendedName>
</protein>
<dbReference type="EMBL" id="AOLO01000001">
    <property type="protein sequence ID" value="EMA05136.1"/>
    <property type="molecule type" value="Genomic_DNA"/>
</dbReference>
<evidence type="ECO:0000313" key="7">
    <source>
        <dbReference type="Proteomes" id="UP000027075"/>
    </source>
</evidence>
<dbReference type="SUPFAM" id="SSF53474">
    <property type="entry name" value="alpha/beta-Hydrolases"/>
    <property type="match status" value="1"/>
</dbReference>
<name>I3RA21_HALMT</name>
<keyword evidence="1" id="KW-0614">Plasmid</keyword>
<dbReference type="Proteomes" id="UP000006469">
    <property type="component" value="Plasmid pHM300"/>
</dbReference>
<evidence type="ECO:0000313" key="1">
    <source>
        <dbReference type="EMBL" id="AFK21081.1"/>
    </source>
</evidence>
<dbReference type="Proteomes" id="UP000299011">
    <property type="component" value="Plasmid pHME322"/>
</dbReference>
<geneLocation type="plasmid" evidence="1 5">
    <name>pHM300</name>
</geneLocation>
<reference evidence="1" key="5">
    <citation type="submission" date="2014-05" db="EMBL/GenBank/DDBJ databases">
        <authorList>
            <person name="Wang L."/>
            <person name="Yang H."/>
            <person name="Xiang H."/>
        </authorList>
    </citation>
    <scope>NUCLEOTIDE SEQUENCE</scope>
    <source>
        <strain evidence="1">CGMCC 1.2087</strain>
        <plasmid evidence="1">pHM300</plasmid>
    </source>
</reference>
<evidence type="ECO:0000313" key="4">
    <source>
        <dbReference type="EMBL" id="QCQ77231.1"/>
    </source>
</evidence>
<dbReference type="PATRIC" id="fig|523841.21.peg.2"/>
<proteinExistence type="predicted"/>
<dbReference type="EMBL" id="CP001870">
    <property type="protein sequence ID" value="AFK21081.1"/>
    <property type="molecule type" value="Genomic_DNA"/>
</dbReference>
<dbReference type="Proteomes" id="UP000027075">
    <property type="component" value="Plasmid HMPLAS2"/>
</dbReference>